<accession>A0A4D6L2D5</accession>
<evidence type="ECO:0000256" key="2">
    <source>
        <dbReference type="ARBA" id="ARBA00022527"/>
    </source>
</evidence>
<evidence type="ECO:0000313" key="17">
    <source>
        <dbReference type="Proteomes" id="UP000501690"/>
    </source>
</evidence>
<feature type="transmembrane region" description="Helical" evidence="13">
    <location>
        <begin position="149"/>
        <end position="172"/>
    </location>
</feature>
<dbReference type="Gene3D" id="3.30.430.20">
    <property type="entry name" value="Gnk2 domain, C-X8-C-X2-C motif"/>
    <property type="match status" value="1"/>
</dbReference>
<dbReference type="EMBL" id="CP039346">
    <property type="protein sequence ID" value="QCD82648.1"/>
    <property type="molecule type" value="Genomic_DNA"/>
</dbReference>
<keyword evidence="4 13" id="KW-0812">Transmembrane</keyword>
<gene>
    <name evidence="16" type="ORF">DEO72_LG2g2988</name>
</gene>
<dbReference type="Proteomes" id="UP000501690">
    <property type="component" value="Linkage Group LG2"/>
</dbReference>
<keyword evidence="8" id="KW-0418">Kinase</keyword>
<evidence type="ECO:0000256" key="7">
    <source>
        <dbReference type="ARBA" id="ARBA00022741"/>
    </source>
</evidence>
<dbReference type="GO" id="GO:0005524">
    <property type="term" value="F:ATP binding"/>
    <property type="evidence" value="ECO:0007669"/>
    <property type="project" value="UniProtKB-KW"/>
</dbReference>
<keyword evidence="12" id="KW-0675">Receptor</keyword>
<evidence type="ECO:0000256" key="10">
    <source>
        <dbReference type="ARBA" id="ARBA00022989"/>
    </source>
</evidence>
<dbReference type="PANTHER" id="PTHR27002">
    <property type="entry name" value="RECEPTOR-LIKE SERINE/THREONINE-PROTEIN KINASE SD1-8"/>
    <property type="match status" value="1"/>
</dbReference>
<dbReference type="PANTHER" id="PTHR27002:SF847">
    <property type="entry name" value="CYSTEINE-RICH RECEPTOR-KINASE-LIKE PROTEIN"/>
    <property type="match status" value="1"/>
</dbReference>
<comment type="subcellular location">
    <subcellularLocation>
        <location evidence="1">Membrane</location>
        <topology evidence="1">Single-pass membrane protein</topology>
    </subcellularLocation>
</comment>
<dbReference type="InterPro" id="IPR011009">
    <property type="entry name" value="Kinase-like_dom_sf"/>
</dbReference>
<dbReference type="InterPro" id="IPR038408">
    <property type="entry name" value="GNK2_sf"/>
</dbReference>
<sequence>MALASYGFVCLSFLSFATADTDYRNLTDLVDYVYLNCSKDTIAGTVFQSNLKTLLWILSNNATTETGFNKTTVKYVTESTALNDEQCTQDLSSDDCVGCLTDINGRILYPSCNIRFQLFPFYRAHADPPQRPAPSSLQEKQKGQSRTTIFIIVPTIILLTLSLCYYLINYYLTKRKRRKNVKTILREQFGHESVALEPLQFKLTLIEAATNNFSHENRIGRGGFGEVYKVALLVEFFIYMNILHSKSYIEILSLIKGVHSMSPEHNVFSFGVMVLEIITGKKNASSYESNRIACGLLNCLEAME</sequence>
<dbReference type="SUPFAM" id="SSF56112">
    <property type="entry name" value="Protein kinase-like (PK-like)"/>
    <property type="match status" value="1"/>
</dbReference>
<keyword evidence="17" id="KW-1185">Reference proteome</keyword>
<evidence type="ECO:0000313" key="16">
    <source>
        <dbReference type="EMBL" id="QCD82648.1"/>
    </source>
</evidence>
<keyword evidence="7" id="KW-0547">Nucleotide-binding</keyword>
<dbReference type="Pfam" id="PF01657">
    <property type="entry name" value="Stress-antifung"/>
    <property type="match status" value="1"/>
</dbReference>
<protein>
    <recommendedName>
        <fullName evidence="15">Gnk2-homologous domain-containing protein</fullName>
    </recommendedName>
</protein>
<dbReference type="PROSITE" id="PS51473">
    <property type="entry name" value="GNK2"/>
    <property type="match status" value="1"/>
</dbReference>
<dbReference type="GO" id="GO:0004674">
    <property type="term" value="F:protein serine/threonine kinase activity"/>
    <property type="evidence" value="ECO:0007669"/>
    <property type="project" value="UniProtKB-KW"/>
</dbReference>
<dbReference type="CDD" id="cd23509">
    <property type="entry name" value="Gnk2-like"/>
    <property type="match status" value="1"/>
</dbReference>
<dbReference type="GO" id="GO:0042742">
    <property type="term" value="P:defense response to bacterium"/>
    <property type="evidence" value="ECO:0007669"/>
    <property type="project" value="TreeGrafter"/>
</dbReference>
<evidence type="ECO:0000259" key="15">
    <source>
        <dbReference type="PROSITE" id="PS51473"/>
    </source>
</evidence>
<keyword evidence="3" id="KW-0808">Transferase</keyword>
<dbReference type="GO" id="GO:0005886">
    <property type="term" value="C:plasma membrane"/>
    <property type="evidence" value="ECO:0007669"/>
    <property type="project" value="TreeGrafter"/>
</dbReference>
<evidence type="ECO:0000256" key="8">
    <source>
        <dbReference type="ARBA" id="ARBA00022777"/>
    </source>
</evidence>
<dbReference type="InterPro" id="IPR002902">
    <property type="entry name" value="GNK2"/>
</dbReference>
<feature type="chain" id="PRO_5020037538" description="Gnk2-homologous domain-containing protein" evidence="14">
    <location>
        <begin position="20"/>
        <end position="304"/>
    </location>
</feature>
<keyword evidence="11 13" id="KW-0472">Membrane</keyword>
<feature type="signal peptide" evidence="14">
    <location>
        <begin position="1"/>
        <end position="19"/>
    </location>
</feature>
<name>A0A4D6L2D5_VIGUN</name>
<evidence type="ECO:0000256" key="5">
    <source>
        <dbReference type="ARBA" id="ARBA00022729"/>
    </source>
</evidence>
<keyword evidence="5 14" id="KW-0732">Signal</keyword>
<keyword evidence="9" id="KW-0067">ATP-binding</keyword>
<evidence type="ECO:0000256" key="1">
    <source>
        <dbReference type="ARBA" id="ARBA00004167"/>
    </source>
</evidence>
<reference evidence="16 17" key="1">
    <citation type="submission" date="2019-04" db="EMBL/GenBank/DDBJ databases">
        <title>An improved genome assembly and genetic linkage map for asparagus bean, Vigna unguiculata ssp. sesquipedialis.</title>
        <authorList>
            <person name="Xia Q."/>
            <person name="Zhang R."/>
            <person name="Dong Y."/>
        </authorList>
    </citation>
    <scope>NUCLEOTIDE SEQUENCE [LARGE SCALE GENOMIC DNA]</scope>
    <source>
        <tissue evidence="16">Leaf</tissue>
    </source>
</reference>
<proteinExistence type="predicted"/>
<dbReference type="AlphaFoldDB" id="A0A4D6L2D5"/>
<evidence type="ECO:0000256" key="11">
    <source>
        <dbReference type="ARBA" id="ARBA00023136"/>
    </source>
</evidence>
<keyword evidence="6" id="KW-0677">Repeat</keyword>
<evidence type="ECO:0000256" key="3">
    <source>
        <dbReference type="ARBA" id="ARBA00022679"/>
    </source>
</evidence>
<evidence type="ECO:0000256" key="9">
    <source>
        <dbReference type="ARBA" id="ARBA00022840"/>
    </source>
</evidence>
<evidence type="ECO:0000256" key="4">
    <source>
        <dbReference type="ARBA" id="ARBA00022692"/>
    </source>
</evidence>
<evidence type="ECO:0000256" key="6">
    <source>
        <dbReference type="ARBA" id="ARBA00022737"/>
    </source>
</evidence>
<dbReference type="Gene3D" id="3.30.200.20">
    <property type="entry name" value="Phosphorylase Kinase, domain 1"/>
    <property type="match status" value="1"/>
</dbReference>
<keyword evidence="10 13" id="KW-1133">Transmembrane helix</keyword>
<keyword evidence="2" id="KW-0723">Serine/threonine-protein kinase</keyword>
<organism evidence="16 17">
    <name type="scientific">Vigna unguiculata</name>
    <name type="common">Cowpea</name>
    <dbReference type="NCBI Taxonomy" id="3917"/>
    <lineage>
        <taxon>Eukaryota</taxon>
        <taxon>Viridiplantae</taxon>
        <taxon>Streptophyta</taxon>
        <taxon>Embryophyta</taxon>
        <taxon>Tracheophyta</taxon>
        <taxon>Spermatophyta</taxon>
        <taxon>Magnoliopsida</taxon>
        <taxon>eudicotyledons</taxon>
        <taxon>Gunneridae</taxon>
        <taxon>Pentapetalae</taxon>
        <taxon>rosids</taxon>
        <taxon>fabids</taxon>
        <taxon>Fabales</taxon>
        <taxon>Fabaceae</taxon>
        <taxon>Papilionoideae</taxon>
        <taxon>50 kb inversion clade</taxon>
        <taxon>NPAAA clade</taxon>
        <taxon>indigoferoid/millettioid clade</taxon>
        <taxon>Phaseoleae</taxon>
        <taxon>Vigna</taxon>
    </lineage>
</organism>
<feature type="domain" description="Gnk2-homologous" evidence="15">
    <location>
        <begin position="29"/>
        <end position="135"/>
    </location>
</feature>
<evidence type="ECO:0000256" key="14">
    <source>
        <dbReference type="SAM" id="SignalP"/>
    </source>
</evidence>
<evidence type="ECO:0000256" key="12">
    <source>
        <dbReference type="ARBA" id="ARBA00023170"/>
    </source>
</evidence>
<evidence type="ECO:0000256" key="13">
    <source>
        <dbReference type="SAM" id="Phobius"/>
    </source>
</evidence>